<keyword evidence="3" id="KW-1185">Reference proteome</keyword>
<keyword evidence="2" id="KW-0614">Plasmid</keyword>
<dbReference type="EMBL" id="CP020661">
    <property type="protein sequence ID" value="ATF10103.1"/>
    <property type="molecule type" value="Genomic_DNA"/>
</dbReference>
<reference evidence="3" key="1">
    <citation type="submission" date="2017-04" db="EMBL/GenBank/DDBJ databases">
        <title>Genome evolution of the luminous symbionts of deep sea anglerfish.</title>
        <authorList>
            <person name="Hendry T.A."/>
        </authorList>
    </citation>
    <scope>NUCLEOTIDE SEQUENCE [LARGE SCALE GENOMIC DNA]</scope>
    <source>
        <plasmid evidence="3">pcc1</plasmid>
    </source>
</reference>
<protein>
    <submittedName>
        <fullName evidence="2">Mobile element protein</fullName>
    </submittedName>
</protein>
<dbReference type="Pfam" id="PF13737">
    <property type="entry name" value="DDE_Tnp_1_5"/>
    <property type="match status" value="1"/>
</dbReference>
<dbReference type="Proteomes" id="UP000218160">
    <property type="component" value="Plasmid pCC1"/>
</dbReference>
<geneLocation type="plasmid" evidence="3">
    <name>pcc1</name>
</geneLocation>
<accession>A0A291BAT0</accession>
<sequence length="105" mass="12104">MLIKTEVFQIWNQINQSNYGRLRLFNNLAITIALMVKCVFLRSLQGLPRFINVVFKFAQLPLSCPYDLCICKRAKTVNVALKTKTKEITQCVAINFTELRVYGES</sequence>
<dbReference type="AlphaFoldDB" id="A0A291BAT0"/>
<feature type="domain" description="Transposase DDE" evidence="1">
    <location>
        <begin position="3"/>
        <end position="104"/>
    </location>
</feature>
<evidence type="ECO:0000259" key="1">
    <source>
        <dbReference type="Pfam" id="PF13737"/>
    </source>
</evidence>
<dbReference type="InterPro" id="IPR025668">
    <property type="entry name" value="Tnp_DDE_dom"/>
</dbReference>
<evidence type="ECO:0000313" key="3">
    <source>
        <dbReference type="Proteomes" id="UP000218160"/>
    </source>
</evidence>
<evidence type="ECO:0000313" key="2">
    <source>
        <dbReference type="EMBL" id="ATF10103.1"/>
    </source>
</evidence>
<dbReference type="KEGG" id="elux:BTN50_1667"/>
<organism evidence="2 3">
    <name type="scientific">Candidatus Enterovibrio altilux</name>
    <dbReference type="NCBI Taxonomy" id="1927128"/>
    <lineage>
        <taxon>Bacteria</taxon>
        <taxon>Pseudomonadati</taxon>
        <taxon>Pseudomonadota</taxon>
        <taxon>Gammaproteobacteria</taxon>
        <taxon>Vibrionales</taxon>
        <taxon>Vibrionaceae</taxon>
        <taxon>Enterovibrio</taxon>
    </lineage>
</organism>
<proteinExistence type="predicted"/>
<name>A0A291BAT0_9GAMM</name>
<gene>
    <name evidence="2" type="ORF">BTN50_1667</name>
</gene>